<dbReference type="InterPro" id="IPR002048">
    <property type="entry name" value="EF_hand_dom"/>
</dbReference>
<dbReference type="GO" id="GO:0034454">
    <property type="term" value="P:microtubule anchoring at centrosome"/>
    <property type="evidence" value="ECO:0007669"/>
    <property type="project" value="TreeGrafter"/>
</dbReference>
<feature type="region of interest" description="Disordered" evidence="7">
    <location>
        <begin position="309"/>
        <end position="347"/>
    </location>
</feature>
<feature type="compositionally biased region" description="Polar residues" evidence="7">
    <location>
        <begin position="214"/>
        <end position="237"/>
    </location>
</feature>
<keyword evidence="4" id="KW-0106">Calcium</keyword>
<comment type="subcellular location">
    <subcellularLocation>
        <location evidence="1">Cytoplasm</location>
        <location evidence="1">Cytoskeleton</location>
        <location evidence="1">Microtubule organizing center</location>
        <location evidence="1">Centrosome</location>
    </subcellularLocation>
</comment>
<dbReference type="SMART" id="SM00054">
    <property type="entry name" value="EFh"/>
    <property type="match status" value="4"/>
</dbReference>
<dbReference type="GO" id="GO:0005813">
    <property type="term" value="C:centrosome"/>
    <property type="evidence" value="ECO:0007669"/>
    <property type="project" value="UniProtKB-SubCell"/>
</dbReference>
<feature type="compositionally biased region" description="Basic and acidic residues" evidence="7">
    <location>
        <begin position="185"/>
        <end position="197"/>
    </location>
</feature>
<feature type="coiled-coil region" evidence="6">
    <location>
        <begin position="441"/>
        <end position="572"/>
    </location>
</feature>
<feature type="coiled-coil region" evidence="6">
    <location>
        <begin position="711"/>
        <end position="866"/>
    </location>
</feature>
<feature type="compositionally biased region" description="Basic and acidic residues" evidence="7">
    <location>
        <begin position="309"/>
        <end position="318"/>
    </location>
</feature>
<dbReference type="Proteomes" id="UP001152795">
    <property type="component" value="Unassembled WGS sequence"/>
</dbReference>
<feature type="region of interest" description="Disordered" evidence="7">
    <location>
        <begin position="86"/>
        <end position="237"/>
    </location>
</feature>
<keyword evidence="2" id="KW-0963">Cytoplasm</keyword>
<gene>
    <name evidence="8" type="ORF">PACLA_8A046056</name>
</gene>
<feature type="coiled-coil region" evidence="6">
    <location>
        <begin position="1093"/>
        <end position="1328"/>
    </location>
</feature>
<evidence type="ECO:0000256" key="6">
    <source>
        <dbReference type="SAM" id="Coils"/>
    </source>
</evidence>
<dbReference type="EMBL" id="CACRXK020004883">
    <property type="protein sequence ID" value="CAB4004352.1"/>
    <property type="molecule type" value="Genomic_DNA"/>
</dbReference>
<dbReference type="SUPFAM" id="SSF47473">
    <property type="entry name" value="EF-hand"/>
    <property type="match status" value="1"/>
</dbReference>
<dbReference type="OrthoDB" id="5983413at2759"/>
<dbReference type="Pfam" id="PF13499">
    <property type="entry name" value="EF-hand_7"/>
    <property type="match status" value="1"/>
</dbReference>
<evidence type="ECO:0000256" key="5">
    <source>
        <dbReference type="ARBA" id="ARBA00023212"/>
    </source>
</evidence>
<dbReference type="InterPro" id="IPR018247">
    <property type="entry name" value="EF_Hand_1_Ca_BS"/>
</dbReference>
<evidence type="ECO:0000256" key="2">
    <source>
        <dbReference type="ARBA" id="ARBA00022490"/>
    </source>
</evidence>
<feature type="compositionally biased region" description="Polar residues" evidence="7">
    <location>
        <begin position="336"/>
        <end position="347"/>
    </location>
</feature>
<feature type="compositionally biased region" description="Basic and acidic residues" evidence="7">
    <location>
        <begin position="96"/>
        <end position="118"/>
    </location>
</feature>
<evidence type="ECO:0000256" key="7">
    <source>
        <dbReference type="SAM" id="MobiDB-lite"/>
    </source>
</evidence>
<reference evidence="8" key="1">
    <citation type="submission" date="2020-04" db="EMBL/GenBank/DDBJ databases">
        <authorList>
            <person name="Alioto T."/>
            <person name="Alioto T."/>
            <person name="Gomez Garrido J."/>
        </authorList>
    </citation>
    <scope>NUCLEOTIDE SEQUENCE</scope>
    <source>
        <strain evidence="8">A484AB</strain>
    </source>
</reference>
<evidence type="ECO:0000256" key="3">
    <source>
        <dbReference type="ARBA" id="ARBA00022553"/>
    </source>
</evidence>
<dbReference type="PANTHER" id="PTHR18905:SF13">
    <property type="entry name" value="NON-CENTROSOMAL MICROTUBULE ARRAY"/>
    <property type="match status" value="1"/>
</dbReference>
<dbReference type="Gene3D" id="1.10.238.10">
    <property type="entry name" value="EF-hand"/>
    <property type="match status" value="2"/>
</dbReference>
<dbReference type="InterPro" id="IPR011992">
    <property type="entry name" value="EF-hand-dom_pair"/>
</dbReference>
<dbReference type="GO" id="GO:0005509">
    <property type="term" value="F:calcium ion binding"/>
    <property type="evidence" value="ECO:0007669"/>
    <property type="project" value="InterPro"/>
</dbReference>
<keyword evidence="9" id="KW-1185">Reference proteome</keyword>
<protein>
    <submittedName>
        <fullName evidence="8">Ninein isoform X3</fullName>
    </submittedName>
</protein>
<dbReference type="PANTHER" id="PTHR18905">
    <property type="entry name" value="NINEIN"/>
    <property type="match status" value="1"/>
</dbReference>
<feature type="coiled-coil region" evidence="6">
    <location>
        <begin position="1368"/>
        <end position="1412"/>
    </location>
</feature>
<evidence type="ECO:0000313" key="8">
    <source>
        <dbReference type="EMBL" id="CAB4004352.1"/>
    </source>
</evidence>
<comment type="caution">
    <text evidence="8">The sequence shown here is derived from an EMBL/GenBank/DDBJ whole genome shotgun (WGS) entry which is preliminary data.</text>
</comment>
<keyword evidence="5" id="KW-0206">Cytoskeleton</keyword>
<accession>A0A7D9I8L3</accession>
<evidence type="ECO:0000256" key="1">
    <source>
        <dbReference type="ARBA" id="ARBA00004300"/>
    </source>
</evidence>
<keyword evidence="3" id="KW-0597">Phosphoprotein</keyword>
<dbReference type="PROSITE" id="PS50222">
    <property type="entry name" value="EF_HAND_2"/>
    <property type="match status" value="2"/>
</dbReference>
<evidence type="ECO:0000313" key="9">
    <source>
        <dbReference type="Proteomes" id="UP001152795"/>
    </source>
</evidence>
<dbReference type="PROSITE" id="PS00018">
    <property type="entry name" value="EF_HAND_1"/>
    <property type="match status" value="1"/>
</dbReference>
<sequence>MEDEDQDVYVAQLREVFDSCDVEGKGFLKKQGLVELCQKLQLEDQVPKLLAQLLGNQDDGEVNFEDFKEGFVIVLSDAIDGLTVSSGEEPVQEIEEPPKMVVNEKRYGRRSRPFDSRYSDNNASADDGDVESISGSRPSSPDMKPTLEKQPRIENGDEGEHKISSKERRLSRANSQKLRKRESLRKRDSIRRQDSMRKRSSVHTTKEEILEASGQISNGSNKWSPHQSIENSGLTSPTEEQQLKQIWSEVNVGANGFLDKNELSVVCEHIGMEGIDEDELSLLFDELDDDHDGQVSFEEFLHGLFMARDKSQESDPPSHSDGLFNGLESPRGARSASKTPAEQPMTSTRTLRTIEGNLFQMLDPENTGLAKLEDIRDLWQAQENTEALHLLKHAEVDSEGKVSLSQLTAVLESVIYEKSDAVCQAVVSIFKNELTYMRNQVESCNVEKEKLLENANNLVNEKSVLIQESEDSTRQLEHQYEIKLKQHEEALNEKLQQGQQRAAADHEKAIATFSKKVLELEREIERYKAEEVRVKQEIGEREDEIGRLDSTLNETQETLEESERVRSRLEKEMGNAAGLSKKLAEVVSERDLLKQQQGQHASKGIRELEQINRQLGDENDELKSEVELLKSQAKTNVKRNRSHRRRTTDRITRVGSVLSDYTKPVIIKRNKDGMTSSDESEHDVIDGKPTIVRVSGDGGSNEDEQKAAAVNSEQKKTIEELTSKLNESEVKMKELENTIRLQEQNIKAKDGSINKQKTSLEKLKNEMKDMTLDLDGKSEVIEKLQSDLKTREEQQQQYESEIKQLGKNQEKKKLDHEANIRNLKSEIESLQRVNNSENSELKERFNKELGNLTSQFTTEIEELQQRFALEKEELEAGFHEKYKTLEDEYHGTLETITELKSSFKEEKKIILNDAKAERVEIEAEFLKNREMLEQLHKQELESCRKKHSEELTSFEDVVSVLRDEKKQLEGFFEKEKVEIGQQFAAEKAEIEQEKTEIEMRLSAELERERQRFVKEKTNSTSDYQELKNALEDEFIRDKTNLETNFAREKLELEQAVEELRQIFINGKTGLKGKLKEDFVHLLSEHKTLLDNHNVRYQDEIQILREQELELAEKLTEKDQHIDILQDQITLLNNENSQLKEMQQADRDDVTDLEKTRHEIEELHLDLLNRRNEKVILAEKTRKDLYSLERTVEEMEKERKLLENSLCQQNIKNTSLQDEITDLKRRKVNVENRFKSELEAEKQKVNLVRTEMSTAKSKYTRDVAELREKLERALSNSERDQTARDKILNDAKVEILTLSKKLEEKAKRCRDLQDERLVWEERVRMLDRQRREMELRVKKTHDSVDDHVTQLTKQLEESRARSIRTDTLVQELYIENAQLTKSLQETEAAQKKVEKSNRQLVEQKRALQRVISKLCGANALA</sequence>
<organism evidence="8 9">
    <name type="scientific">Paramuricea clavata</name>
    <name type="common">Red gorgonian</name>
    <name type="synonym">Violescent sea-whip</name>
    <dbReference type="NCBI Taxonomy" id="317549"/>
    <lineage>
        <taxon>Eukaryota</taxon>
        <taxon>Metazoa</taxon>
        <taxon>Cnidaria</taxon>
        <taxon>Anthozoa</taxon>
        <taxon>Octocorallia</taxon>
        <taxon>Malacalcyonacea</taxon>
        <taxon>Plexauridae</taxon>
        <taxon>Paramuricea</taxon>
    </lineage>
</organism>
<evidence type="ECO:0000256" key="4">
    <source>
        <dbReference type="ARBA" id="ARBA00022837"/>
    </source>
</evidence>
<keyword evidence="6" id="KW-0175">Coiled coil</keyword>
<feature type="coiled-coil region" evidence="6">
    <location>
        <begin position="605"/>
        <end position="632"/>
    </location>
</feature>
<name>A0A7D9I8L3_PARCT</name>
<feature type="compositionally biased region" description="Basic and acidic residues" evidence="7">
    <location>
        <begin position="145"/>
        <end position="170"/>
    </location>
</feature>
<dbReference type="CDD" id="cd00051">
    <property type="entry name" value="EFh"/>
    <property type="match status" value="1"/>
</dbReference>
<proteinExistence type="predicted"/>